<dbReference type="Proteomes" id="UP000013827">
    <property type="component" value="Unassembled WGS sequence"/>
</dbReference>
<dbReference type="GeneID" id="17278763"/>
<feature type="region of interest" description="Disordered" evidence="1">
    <location>
        <begin position="348"/>
        <end position="384"/>
    </location>
</feature>
<keyword evidence="3" id="KW-1185">Reference proteome</keyword>
<dbReference type="RefSeq" id="XP_005785922.1">
    <property type="nucleotide sequence ID" value="XM_005785865.1"/>
</dbReference>
<evidence type="ECO:0000256" key="1">
    <source>
        <dbReference type="SAM" id="MobiDB-lite"/>
    </source>
</evidence>
<dbReference type="AlphaFoldDB" id="A0A0D3KCK8"/>
<evidence type="ECO:0000313" key="3">
    <source>
        <dbReference type="Proteomes" id="UP000013827"/>
    </source>
</evidence>
<reference evidence="3" key="1">
    <citation type="journal article" date="2013" name="Nature">
        <title>Pan genome of the phytoplankton Emiliania underpins its global distribution.</title>
        <authorList>
            <person name="Read B.A."/>
            <person name="Kegel J."/>
            <person name="Klute M.J."/>
            <person name="Kuo A."/>
            <person name="Lefebvre S.C."/>
            <person name="Maumus F."/>
            <person name="Mayer C."/>
            <person name="Miller J."/>
            <person name="Monier A."/>
            <person name="Salamov A."/>
            <person name="Young J."/>
            <person name="Aguilar M."/>
            <person name="Claverie J.M."/>
            <person name="Frickenhaus S."/>
            <person name="Gonzalez K."/>
            <person name="Herman E.K."/>
            <person name="Lin Y.C."/>
            <person name="Napier J."/>
            <person name="Ogata H."/>
            <person name="Sarno A.F."/>
            <person name="Shmutz J."/>
            <person name="Schroeder D."/>
            <person name="de Vargas C."/>
            <person name="Verret F."/>
            <person name="von Dassow P."/>
            <person name="Valentin K."/>
            <person name="Van de Peer Y."/>
            <person name="Wheeler G."/>
            <person name="Dacks J.B."/>
            <person name="Delwiche C.F."/>
            <person name="Dyhrman S.T."/>
            <person name="Glockner G."/>
            <person name="John U."/>
            <person name="Richards T."/>
            <person name="Worden A.Z."/>
            <person name="Zhang X."/>
            <person name="Grigoriev I.V."/>
            <person name="Allen A.E."/>
            <person name="Bidle K."/>
            <person name="Borodovsky M."/>
            <person name="Bowler C."/>
            <person name="Brownlee C."/>
            <person name="Cock J.M."/>
            <person name="Elias M."/>
            <person name="Gladyshev V.N."/>
            <person name="Groth M."/>
            <person name="Guda C."/>
            <person name="Hadaegh A."/>
            <person name="Iglesias-Rodriguez M.D."/>
            <person name="Jenkins J."/>
            <person name="Jones B.M."/>
            <person name="Lawson T."/>
            <person name="Leese F."/>
            <person name="Lindquist E."/>
            <person name="Lobanov A."/>
            <person name="Lomsadze A."/>
            <person name="Malik S.B."/>
            <person name="Marsh M.E."/>
            <person name="Mackinder L."/>
            <person name="Mock T."/>
            <person name="Mueller-Roeber B."/>
            <person name="Pagarete A."/>
            <person name="Parker M."/>
            <person name="Probert I."/>
            <person name="Quesneville H."/>
            <person name="Raines C."/>
            <person name="Rensing S.A."/>
            <person name="Riano-Pachon D.M."/>
            <person name="Richier S."/>
            <person name="Rokitta S."/>
            <person name="Shiraiwa Y."/>
            <person name="Soanes D.M."/>
            <person name="van der Giezen M."/>
            <person name="Wahlund T.M."/>
            <person name="Williams B."/>
            <person name="Wilson W."/>
            <person name="Wolfe G."/>
            <person name="Wurch L.L."/>
        </authorList>
    </citation>
    <scope>NUCLEOTIDE SEQUENCE</scope>
</reference>
<protein>
    <submittedName>
        <fullName evidence="2">Uncharacterized protein</fullName>
    </submittedName>
</protein>
<dbReference type="PaxDb" id="2903-EOD33493"/>
<dbReference type="HOGENOM" id="CLU_693441_0_0_1"/>
<feature type="compositionally biased region" description="Basic and acidic residues" evidence="1">
    <location>
        <begin position="375"/>
        <end position="384"/>
    </location>
</feature>
<accession>A0A0D3KCK8</accession>
<name>A0A0D3KCK8_EMIH1</name>
<evidence type="ECO:0000313" key="2">
    <source>
        <dbReference type="EnsemblProtists" id="EOD33493"/>
    </source>
</evidence>
<organism evidence="2 3">
    <name type="scientific">Emiliania huxleyi (strain CCMP1516)</name>
    <dbReference type="NCBI Taxonomy" id="280463"/>
    <lineage>
        <taxon>Eukaryota</taxon>
        <taxon>Haptista</taxon>
        <taxon>Haptophyta</taxon>
        <taxon>Prymnesiophyceae</taxon>
        <taxon>Isochrysidales</taxon>
        <taxon>Noelaerhabdaceae</taxon>
        <taxon>Emiliania</taxon>
    </lineage>
</organism>
<reference evidence="2" key="2">
    <citation type="submission" date="2024-10" db="UniProtKB">
        <authorList>
            <consortium name="EnsemblProtists"/>
        </authorList>
    </citation>
    <scope>IDENTIFICATION</scope>
</reference>
<sequence>MAEPRARLLSLATLHEPHPFGQHASICPPNRAALLLWSAQAVPLASAISKTARRPVDIRLFTRCLEESDGAHLSSEGVAVVVHNTYRPALVQAVKALAAARLQPEEGGGLKFGQAWYWTTLLKWQIMALTGAEAPLRGHWTPRTERVGILPFLKQDDWGVMVGVGIDQGFFYYFFRARRDHTETGQWTRLAAPHHYSDAIPPGAVSERTTFGTTQGGVSPTNASKEAKRAQAKTRGAGWLKQVKEARITAATVSWSLRASAAIASLVGKLPLEASLRLRAESSAAFLAVGLRCFAQSFARYTLRHFTEREVVPNASVRQVLLHAAPEAEAALDLLQDAEHSLAVLGRQAAEAQGGGRNESEGAAARTGGGPQSPERVDVGRDEARDSVELYTVYGSHL</sequence>
<proteinExistence type="predicted"/>
<dbReference type="EnsemblProtists" id="EOD33493">
    <property type="protein sequence ID" value="EOD33493"/>
    <property type="gene ID" value="EMIHUDRAFT_229626"/>
</dbReference>
<dbReference type="KEGG" id="ehx:EMIHUDRAFT_229626"/>